<feature type="transmembrane region" description="Helical" evidence="8">
    <location>
        <begin position="222"/>
        <end position="247"/>
    </location>
</feature>
<comment type="caution">
    <text evidence="9">The sequence shown here is derived from an EMBL/GenBank/DDBJ whole genome shotgun (WGS) entry which is preliminary data.</text>
</comment>
<dbReference type="PANTHER" id="PTHR30472:SF70">
    <property type="entry name" value="MOLYBDATE IMPORT SYSTEM PERMEASE PROTEIN MOLB"/>
    <property type="match status" value="1"/>
</dbReference>
<accession>A0A842J8M1</accession>
<keyword evidence="5 8" id="KW-0812">Transmembrane</keyword>
<reference evidence="9 10" key="1">
    <citation type="submission" date="2020-08" db="EMBL/GenBank/DDBJ databases">
        <title>Complete genome and description of Campylobacter massiliensis Marseille-Q3452 sp. nov.</title>
        <authorList>
            <person name="Antezack A."/>
        </authorList>
    </citation>
    <scope>NUCLEOTIDE SEQUENCE [LARGE SCALE GENOMIC DNA]</scope>
    <source>
        <strain evidence="9 10">Marseille-Q3452</strain>
    </source>
</reference>
<protein>
    <submittedName>
        <fullName evidence="9">Iron ABC transporter permease</fullName>
    </submittedName>
</protein>
<organism evidence="9 10">
    <name type="scientific">Campylobacter massiliensis</name>
    <dbReference type="NCBI Taxonomy" id="2762557"/>
    <lineage>
        <taxon>Bacteria</taxon>
        <taxon>Pseudomonadati</taxon>
        <taxon>Campylobacterota</taxon>
        <taxon>Epsilonproteobacteria</taxon>
        <taxon>Campylobacterales</taxon>
        <taxon>Campylobacteraceae</taxon>
        <taxon>Campylobacter</taxon>
    </lineage>
</organism>
<keyword evidence="4" id="KW-1003">Cell membrane</keyword>
<dbReference type="GO" id="GO:0022857">
    <property type="term" value="F:transmembrane transporter activity"/>
    <property type="evidence" value="ECO:0007669"/>
    <property type="project" value="InterPro"/>
</dbReference>
<dbReference type="GO" id="GO:0005886">
    <property type="term" value="C:plasma membrane"/>
    <property type="evidence" value="ECO:0007669"/>
    <property type="project" value="UniProtKB-SubCell"/>
</dbReference>
<dbReference type="Pfam" id="PF01032">
    <property type="entry name" value="FecCD"/>
    <property type="match status" value="1"/>
</dbReference>
<keyword evidence="6 8" id="KW-1133">Transmembrane helix</keyword>
<evidence type="ECO:0000313" key="9">
    <source>
        <dbReference type="EMBL" id="MBC2882462.1"/>
    </source>
</evidence>
<evidence type="ECO:0000256" key="3">
    <source>
        <dbReference type="ARBA" id="ARBA00022448"/>
    </source>
</evidence>
<dbReference type="CDD" id="cd06550">
    <property type="entry name" value="TM_ABC_iron-siderophores_like"/>
    <property type="match status" value="1"/>
</dbReference>
<feature type="transmembrane region" description="Helical" evidence="8">
    <location>
        <begin position="178"/>
        <end position="202"/>
    </location>
</feature>
<gene>
    <name evidence="9" type="ORF">H7R39_04155</name>
</gene>
<feature type="transmembrane region" description="Helical" evidence="8">
    <location>
        <begin position="49"/>
        <end position="69"/>
    </location>
</feature>
<dbReference type="Proteomes" id="UP000552683">
    <property type="component" value="Unassembled WGS sequence"/>
</dbReference>
<comment type="similarity">
    <text evidence="2">Belongs to the binding-protein-dependent transport system permease family. FecCD subfamily.</text>
</comment>
<evidence type="ECO:0000256" key="8">
    <source>
        <dbReference type="SAM" id="Phobius"/>
    </source>
</evidence>
<keyword evidence="7 8" id="KW-0472">Membrane</keyword>
<dbReference type="InterPro" id="IPR000522">
    <property type="entry name" value="ABC_transptr_permease_BtuC"/>
</dbReference>
<evidence type="ECO:0000256" key="1">
    <source>
        <dbReference type="ARBA" id="ARBA00004651"/>
    </source>
</evidence>
<dbReference type="PANTHER" id="PTHR30472">
    <property type="entry name" value="FERRIC ENTEROBACTIN TRANSPORT SYSTEM PERMEASE PROTEIN"/>
    <property type="match status" value="1"/>
</dbReference>
<evidence type="ECO:0000256" key="6">
    <source>
        <dbReference type="ARBA" id="ARBA00022989"/>
    </source>
</evidence>
<feature type="transmembrane region" description="Helical" evidence="8">
    <location>
        <begin position="267"/>
        <end position="286"/>
    </location>
</feature>
<feature type="transmembrane region" description="Helical" evidence="8">
    <location>
        <begin position="293"/>
        <end position="313"/>
    </location>
</feature>
<evidence type="ECO:0000256" key="5">
    <source>
        <dbReference type="ARBA" id="ARBA00022692"/>
    </source>
</evidence>
<dbReference type="InterPro" id="IPR037294">
    <property type="entry name" value="ABC_BtuC-like"/>
</dbReference>
<feature type="transmembrane region" description="Helical" evidence="8">
    <location>
        <begin position="134"/>
        <end position="158"/>
    </location>
</feature>
<dbReference type="GO" id="GO:0033214">
    <property type="term" value="P:siderophore-iron import into cell"/>
    <property type="evidence" value="ECO:0007669"/>
    <property type="project" value="TreeGrafter"/>
</dbReference>
<dbReference type="SUPFAM" id="SSF81345">
    <property type="entry name" value="ABC transporter involved in vitamin B12 uptake, BtuC"/>
    <property type="match status" value="1"/>
</dbReference>
<proteinExistence type="inferred from homology"/>
<dbReference type="Gene3D" id="1.10.3470.10">
    <property type="entry name" value="ABC transporter involved in vitamin B12 uptake, BtuC"/>
    <property type="match status" value="1"/>
</dbReference>
<name>A0A842J8M1_9BACT</name>
<evidence type="ECO:0000256" key="4">
    <source>
        <dbReference type="ARBA" id="ARBA00022475"/>
    </source>
</evidence>
<sequence>MKKYLFLSLFLAFAVVFSLLAGRISLEGLIDYYQNDKETLYALIFDLRLPRLIAAFLIGASLSAAGVIFQAMFANPLVSPNILGVGSGAGFGAVVCILAFGSPIATQIGAFVFGFLAVMIAYALGVLANKNSKLMLVLAGIITGAIFEALISVVKYVADTQEKLPSIVYWLMGSLSAISWSDVAALAPVCVSGLVLLSLMGWKLNILSLGGEHASILGESKFLGFIFIVLATLITAASVAIAGIIGWVGLLMPHVTRLIYGSDNSQLVPISAILGGIFLMLTDVAARSVSSAEIPLSILTALIGAPMIGVIIVKKGKRWS</sequence>
<comment type="subcellular location">
    <subcellularLocation>
        <location evidence="1">Cell membrane</location>
        <topology evidence="1">Multi-pass membrane protein</topology>
    </subcellularLocation>
</comment>
<dbReference type="RefSeq" id="WP_185898078.1">
    <property type="nucleotide sequence ID" value="NZ_JACLZK010000001.1"/>
</dbReference>
<feature type="transmembrane region" description="Helical" evidence="8">
    <location>
        <begin position="81"/>
        <end position="102"/>
    </location>
</feature>
<evidence type="ECO:0000256" key="2">
    <source>
        <dbReference type="ARBA" id="ARBA00007935"/>
    </source>
</evidence>
<keyword evidence="3" id="KW-0813">Transport</keyword>
<keyword evidence="10" id="KW-1185">Reference proteome</keyword>
<dbReference type="AlphaFoldDB" id="A0A842J8M1"/>
<dbReference type="EMBL" id="JACLZK010000001">
    <property type="protein sequence ID" value="MBC2882462.1"/>
    <property type="molecule type" value="Genomic_DNA"/>
</dbReference>
<evidence type="ECO:0000256" key="7">
    <source>
        <dbReference type="ARBA" id="ARBA00023136"/>
    </source>
</evidence>
<feature type="transmembrane region" description="Helical" evidence="8">
    <location>
        <begin position="108"/>
        <end position="127"/>
    </location>
</feature>
<evidence type="ECO:0000313" key="10">
    <source>
        <dbReference type="Proteomes" id="UP000552683"/>
    </source>
</evidence>